<dbReference type="GO" id="GO:0016491">
    <property type="term" value="F:oxidoreductase activity"/>
    <property type="evidence" value="ECO:0007669"/>
    <property type="project" value="InterPro"/>
</dbReference>
<dbReference type="EMBL" id="JAANIT010000293">
    <property type="protein sequence ID" value="KAG1549351.1"/>
    <property type="molecule type" value="Genomic_DNA"/>
</dbReference>
<protein>
    <recommendedName>
        <fullName evidence="1">Alkyl hydroperoxide reductase subunit C/ Thiol specific antioxidant domain-containing protein</fullName>
    </recommendedName>
</protein>
<evidence type="ECO:0000259" key="1">
    <source>
        <dbReference type="Pfam" id="PF00578"/>
    </source>
</evidence>
<dbReference type="SUPFAM" id="SSF52833">
    <property type="entry name" value="Thioredoxin-like"/>
    <property type="match status" value="1"/>
</dbReference>
<reference evidence="2" key="1">
    <citation type="journal article" date="2020" name="Microb. Genom.">
        <title>Genetic diversity of clinical and environmental Mucorales isolates obtained from an investigation of mucormycosis cases among solid organ transplant recipients.</title>
        <authorList>
            <person name="Nguyen M.H."/>
            <person name="Kaul D."/>
            <person name="Muto C."/>
            <person name="Cheng S.J."/>
            <person name="Richter R.A."/>
            <person name="Bruno V.M."/>
            <person name="Liu G."/>
            <person name="Beyhan S."/>
            <person name="Sundermann A.J."/>
            <person name="Mounaud S."/>
            <person name="Pasculle A.W."/>
            <person name="Nierman W.C."/>
            <person name="Driscoll E."/>
            <person name="Cumbie R."/>
            <person name="Clancy C.J."/>
            <person name="Dupont C.L."/>
        </authorList>
    </citation>
    <scope>NUCLEOTIDE SEQUENCE</scope>
    <source>
        <strain evidence="2">GL16</strain>
    </source>
</reference>
<dbReference type="AlphaFoldDB" id="A0A9P6YIF3"/>
<dbReference type="GO" id="GO:0016209">
    <property type="term" value="F:antioxidant activity"/>
    <property type="evidence" value="ECO:0007669"/>
    <property type="project" value="InterPro"/>
</dbReference>
<evidence type="ECO:0000313" key="3">
    <source>
        <dbReference type="Proteomes" id="UP000717996"/>
    </source>
</evidence>
<accession>A0A9P6YIF3</accession>
<comment type="caution">
    <text evidence="2">The sequence shown here is derived from an EMBL/GenBank/DDBJ whole genome shotgun (WGS) entry which is preliminary data.</text>
</comment>
<dbReference type="InterPro" id="IPR000866">
    <property type="entry name" value="AhpC/TSA"/>
</dbReference>
<evidence type="ECO:0000313" key="2">
    <source>
        <dbReference type="EMBL" id="KAG1549351.1"/>
    </source>
</evidence>
<feature type="domain" description="Alkyl hydroperoxide reductase subunit C/ Thiol specific antioxidant" evidence="1">
    <location>
        <begin position="45"/>
        <end position="150"/>
    </location>
</feature>
<dbReference type="OrthoDB" id="2246662at2759"/>
<proteinExistence type="predicted"/>
<name>A0A9P6YIF3_RHIOR</name>
<dbReference type="Gene3D" id="3.40.30.10">
    <property type="entry name" value="Glutaredoxin"/>
    <property type="match status" value="1"/>
</dbReference>
<dbReference type="Pfam" id="PF00578">
    <property type="entry name" value="AhpC-TSA"/>
    <property type="match status" value="1"/>
</dbReference>
<organism evidence="2 3">
    <name type="scientific">Rhizopus oryzae</name>
    <name type="common">Mucormycosis agent</name>
    <name type="synonym">Rhizopus arrhizus var. delemar</name>
    <dbReference type="NCBI Taxonomy" id="64495"/>
    <lineage>
        <taxon>Eukaryota</taxon>
        <taxon>Fungi</taxon>
        <taxon>Fungi incertae sedis</taxon>
        <taxon>Mucoromycota</taxon>
        <taxon>Mucoromycotina</taxon>
        <taxon>Mucoromycetes</taxon>
        <taxon>Mucorales</taxon>
        <taxon>Mucorineae</taxon>
        <taxon>Rhizopodaceae</taxon>
        <taxon>Rhizopus</taxon>
    </lineage>
</organism>
<sequence length="174" mass="19653">MTEAESNIEHISMNKRLSTIKAGVFFQGKTFYMNLFDDVFAAGRTEYAVIFFCDYDFTKQSREDILQIHQHYSKLLECGAVAVAVTHDQLNIHQAYATPNLVKDSLEFSPSFVLVSDPDHLLSTVFGSTSSQDERVQRSVHIVNSQCKLVLSHVIPNYKTTLPMELVYNVIGQA</sequence>
<dbReference type="Proteomes" id="UP000717996">
    <property type="component" value="Unassembled WGS sequence"/>
</dbReference>
<gene>
    <name evidence="2" type="ORF">G6F51_003106</name>
</gene>
<dbReference type="InterPro" id="IPR036249">
    <property type="entry name" value="Thioredoxin-like_sf"/>
</dbReference>